<keyword evidence="3" id="KW-1185">Reference proteome</keyword>
<name>A0A1M5XPI2_9BACI</name>
<evidence type="ECO:0000259" key="1">
    <source>
        <dbReference type="Pfam" id="PF22481"/>
    </source>
</evidence>
<reference evidence="3" key="1">
    <citation type="submission" date="2016-11" db="EMBL/GenBank/DDBJ databases">
        <authorList>
            <person name="Varghese N."/>
            <person name="Submissions S."/>
        </authorList>
    </citation>
    <scope>NUCLEOTIDE SEQUENCE [LARGE SCALE GENOMIC DNA]</scope>
    <source>
        <strain evidence="3">CGMCC 1.6496</strain>
    </source>
</reference>
<proteinExistence type="predicted"/>
<sequence length="155" mass="18039">MTINDPIFGELMYDYGWSRVITIDFFGNETEIDLLIDGEEDGQFDEGQYTAYQSLMKKWHDLQPSFLDSILEYYNQKRHELGYDIELNENYPLVETTNQMLKMISLDGIVVPYADIFEARHIGITFNCTWDTENGLGLRLLNEKVTEVGYQDVAI</sequence>
<feature type="domain" description="DUF6985" evidence="1">
    <location>
        <begin position="7"/>
        <end position="154"/>
    </location>
</feature>
<organism evidence="2 3">
    <name type="scientific">Virgibacillus chiguensis</name>
    <dbReference type="NCBI Taxonomy" id="411959"/>
    <lineage>
        <taxon>Bacteria</taxon>
        <taxon>Bacillati</taxon>
        <taxon>Bacillota</taxon>
        <taxon>Bacilli</taxon>
        <taxon>Bacillales</taxon>
        <taxon>Bacillaceae</taxon>
        <taxon>Virgibacillus</taxon>
    </lineage>
</organism>
<dbReference type="RefSeq" id="WP_073013421.1">
    <property type="nucleotide sequence ID" value="NZ_FQXD01000031.1"/>
</dbReference>
<evidence type="ECO:0000313" key="3">
    <source>
        <dbReference type="Proteomes" id="UP000184079"/>
    </source>
</evidence>
<protein>
    <recommendedName>
        <fullName evidence="1">DUF6985 domain-containing protein</fullName>
    </recommendedName>
</protein>
<dbReference type="Pfam" id="PF22481">
    <property type="entry name" value="DUF6985"/>
    <property type="match status" value="1"/>
</dbReference>
<dbReference type="OrthoDB" id="3477708at2"/>
<dbReference type="EMBL" id="FQXD01000031">
    <property type="protein sequence ID" value="SHI01552.1"/>
    <property type="molecule type" value="Genomic_DNA"/>
</dbReference>
<accession>A0A1M5XPI2</accession>
<dbReference type="Proteomes" id="UP000184079">
    <property type="component" value="Unassembled WGS sequence"/>
</dbReference>
<dbReference type="AlphaFoldDB" id="A0A1M5XPI2"/>
<gene>
    <name evidence="2" type="ORF">SAMN05421807_13125</name>
</gene>
<evidence type="ECO:0000313" key="2">
    <source>
        <dbReference type="EMBL" id="SHI01552.1"/>
    </source>
</evidence>
<dbReference type="InterPro" id="IPR054254">
    <property type="entry name" value="DUF6985"/>
</dbReference>